<gene>
    <name evidence="2" type="ORF">U6N30_04125</name>
</gene>
<evidence type="ECO:0000313" key="3">
    <source>
        <dbReference type="Proteomes" id="UP001324287"/>
    </source>
</evidence>
<dbReference type="Proteomes" id="UP001324287">
    <property type="component" value="Chromosome"/>
</dbReference>
<evidence type="ECO:0000259" key="1">
    <source>
        <dbReference type="PROSITE" id="PS50887"/>
    </source>
</evidence>
<keyword evidence="3" id="KW-1185">Reference proteome</keyword>
<proteinExistence type="predicted"/>
<dbReference type="EMBL" id="CP141261">
    <property type="protein sequence ID" value="WRL64924.1"/>
    <property type="molecule type" value="Genomic_DNA"/>
</dbReference>
<evidence type="ECO:0000313" key="2">
    <source>
        <dbReference type="EMBL" id="WRL64924.1"/>
    </source>
</evidence>
<dbReference type="InterPro" id="IPR043128">
    <property type="entry name" value="Rev_trsase/Diguanyl_cyclase"/>
</dbReference>
<dbReference type="SUPFAM" id="SSF55073">
    <property type="entry name" value="Nucleotide cyclase"/>
    <property type="match status" value="1"/>
</dbReference>
<protein>
    <recommendedName>
        <fullName evidence="1">GGDEF domain-containing protein</fullName>
    </recommendedName>
</protein>
<dbReference type="RefSeq" id="WP_324276248.1">
    <property type="nucleotide sequence ID" value="NZ_CP141261.1"/>
</dbReference>
<dbReference type="InterPro" id="IPR000160">
    <property type="entry name" value="GGDEF_dom"/>
</dbReference>
<dbReference type="Gene3D" id="3.30.70.270">
    <property type="match status" value="1"/>
</dbReference>
<sequence>MVIGLLHRDDGWPTAQSTLAAVTTLLARSLRGDDWLGKSGPGEFVVLLSGPVMAAETAAARLVAAVPALGIDGVTASAGIAAVTDDVDAPEVLRRALLSLTAARRVGAATVIRYREPR</sequence>
<accession>A0ABZ1B6B5</accession>
<reference evidence="2 3" key="1">
    <citation type="submission" date="2023-12" db="EMBL/GenBank/DDBJ databases">
        <title>Blastococcus brunescens sp. nov., an actonobacterium isolated from sandstone collected in sahara desert.</title>
        <authorList>
            <person name="Gtari M."/>
            <person name="Ghodhbane F."/>
        </authorList>
    </citation>
    <scope>NUCLEOTIDE SEQUENCE [LARGE SCALE GENOMIC DNA]</scope>
    <source>
        <strain evidence="2 3">BMG 8361</strain>
    </source>
</reference>
<name>A0ABZ1B6B5_9ACTN</name>
<feature type="domain" description="GGDEF" evidence="1">
    <location>
        <begin position="1"/>
        <end position="116"/>
    </location>
</feature>
<dbReference type="InterPro" id="IPR029787">
    <property type="entry name" value="Nucleotide_cyclase"/>
</dbReference>
<organism evidence="2 3">
    <name type="scientific">Blastococcus brunescens</name>
    <dbReference type="NCBI Taxonomy" id="1564165"/>
    <lineage>
        <taxon>Bacteria</taxon>
        <taxon>Bacillati</taxon>
        <taxon>Actinomycetota</taxon>
        <taxon>Actinomycetes</taxon>
        <taxon>Geodermatophilales</taxon>
        <taxon>Geodermatophilaceae</taxon>
        <taxon>Blastococcus</taxon>
    </lineage>
</organism>
<dbReference type="PROSITE" id="PS50887">
    <property type="entry name" value="GGDEF"/>
    <property type="match status" value="1"/>
</dbReference>